<feature type="compositionally biased region" description="Basic and acidic residues" evidence="1">
    <location>
        <begin position="55"/>
        <end position="66"/>
    </location>
</feature>
<accession>A0ABS4ZWB9</accession>
<dbReference type="Proteomes" id="UP000694460">
    <property type="component" value="Unassembled WGS sequence"/>
</dbReference>
<dbReference type="EMBL" id="JAGIOP010000002">
    <property type="protein sequence ID" value="MBP2453817.1"/>
    <property type="molecule type" value="Genomic_DNA"/>
</dbReference>
<feature type="compositionally biased region" description="Low complexity" evidence="1">
    <location>
        <begin position="135"/>
        <end position="148"/>
    </location>
</feature>
<feature type="compositionally biased region" description="Low complexity" evidence="1">
    <location>
        <begin position="102"/>
        <end position="111"/>
    </location>
</feature>
<evidence type="ECO:0000313" key="3">
    <source>
        <dbReference type="Proteomes" id="UP000694460"/>
    </source>
</evidence>
<protein>
    <submittedName>
        <fullName evidence="2">Uncharacterized protein</fullName>
    </submittedName>
</protein>
<keyword evidence="3" id="KW-1185">Reference proteome</keyword>
<feature type="region of interest" description="Disordered" evidence="1">
    <location>
        <begin position="28"/>
        <end position="78"/>
    </location>
</feature>
<reference evidence="2 3" key="1">
    <citation type="submission" date="2021-03" db="EMBL/GenBank/DDBJ databases">
        <title>Sequencing the genomes of 1000 actinobacteria strains.</title>
        <authorList>
            <person name="Klenk H.-P."/>
        </authorList>
    </citation>
    <scope>NUCLEOTIDE SEQUENCE [LARGE SCALE GENOMIC DNA]</scope>
    <source>
        <strain evidence="2 3">DSM 46713</strain>
    </source>
</reference>
<name>A0ABS4ZWB9_9MYCO</name>
<gene>
    <name evidence="2" type="ORF">JOF57_003730</name>
</gene>
<feature type="region of interest" description="Disordered" evidence="1">
    <location>
        <begin position="132"/>
        <end position="154"/>
    </location>
</feature>
<dbReference type="RefSeq" id="WP_209918838.1">
    <property type="nucleotide sequence ID" value="NZ_JAGIOP010000002.1"/>
</dbReference>
<evidence type="ECO:0000256" key="1">
    <source>
        <dbReference type="SAM" id="MobiDB-lite"/>
    </source>
</evidence>
<sequence>MASTKYIGYVGGVAVAAGVGAAIAVAGQGTAHADSTDGAAKDSTSSVSSVKAGPKRGETKAGETKRPKPLSTFKDNVKDTLDKQADKIEKAAARVNKAVQDATPAKPTAGKTKPKPSVEEFEAGEVAKLKGLLSPKQAAAPKPAPVVADKPDTETVAPRAVQIQADTADDGQAWDPNPFRGNDPEPKDIPKPIMDLRNALMDASPNELDPLVREATEQIYRGSQMVPWVNAVIPIGKIATNLETAVGSDAAALDARQTIINELIKTTPPGSFVYYGYDLVADVINLEAPAAALKVQAVATVWDLLDPLHVAHNPGKSGIGNAAG</sequence>
<comment type="caution">
    <text evidence="2">The sequence shown here is derived from an EMBL/GenBank/DDBJ whole genome shotgun (WGS) entry which is preliminary data.</text>
</comment>
<proteinExistence type="predicted"/>
<feature type="region of interest" description="Disordered" evidence="1">
    <location>
        <begin position="95"/>
        <end position="116"/>
    </location>
</feature>
<organism evidence="2 3">
    <name type="scientific">Mycolicibacterium lutetiense</name>
    <dbReference type="NCBI Taxonomy" id="1641992"/>
    <lineage>
        <taxon>Bacteria</taxon>
        <taxon>Bacillati</taxon>
        <taxon>Actinomycetota</taxon>
        <taxon>Actinomycetes</taxon>
        <taxon>Mycobacteriales</taxon>
        <taxon>Mycobacteriaceae</taxon>
        <taxon>Mycolicibacterium</taxon>
    </lineage>
</organism>
<evidence type="ECO:0000313" key="2">
    <source>
        <dbReference type="EMBL" id="MBP2453817.1"/>
    </source>
</evidence>